<reference evidence="6" key="1">
    <citation type="submission" date="2016-10" db="EMBL/GenBank/DDBJ databases">
        <authorList>
            <person name="Varghese N."/>
        </authorList>
    </citation>
    <scope>NUCLEOTIDE SEQUENCE [LARGE SCALE GENOMIC DNA]</scope>
    <source>
        <strain evidence="6">Nsp8</strain>
    </source>
</reference>
<dbReference type="InterPro" id="IPR011990">
    <property type="entry name" value="TPR-like_helical_dom_sf"/>
</dbReference>
<dbReference type="Gene3D" id="1.25.40.10">
    <property type="entry name" value="Tetratricopeptide repeat domain"/>
    <property type="match status" value="2"/>
</dbReference>
<dbReference type="InterPro" id="IPR036779">
    <property type="entry name" value="LysM_dom_sf"/>
</dbReference>
<dbReference type="OrthoDB" id="8566152at2"/>
<feature type="repeat" description="TPR" evidence="1">
    <location>
        <begin position="265"/>
        <end position="298"/>
    </location>
</feature>
<accession>A0A1I5CLW1</accession>
<protein>
    <recommendedName>
        <fullName evidence="4">LysM domain-containing protein</fullName>
    </recommendedName>
</protein>
<feature type="domain" description="LysM" evidence="4">
    <location>
        <begin position="105"/>
        <end position="152"/>
    </location>
</feature>
<dbReference type="SUPFAM" id="SSF54106">
    <property type="entry name" value="LysM domain"/>
    <property type="match status" value="1"/>
</dbReference>
<dbReference type="Gene3D" id="3.10.350.10">
    <property type="entry name" value="LysM domain"/>
    <property type="match status" value="1"/>
</dbReference>
<dbReference type="PROSITE" id="PS51257">
    <property type="entry name" value="PROKAR_LIPOPROTEIN"/>
    <property type="match status" value="1"/>
</dbReference>
<dbReference type="SMART" id="SM00257">
    <property type="entry name" value="LysM"/>
    <property type="match status" value="1"/>
</dbReference>
<dbReference type="EMBL" id="FOVJ01000004">
    <property type="protein sequence ID" value="SFN88015.1"/>
    <property type="molecule type" value="Genomic_DNA"/>
</dbReference>
<dbReference type="SUPFAM" id="SSF48452">
    <property type="entry name" value="TPR-like"/>
    <property type="match status" value="1"/>
</dbReference>
<keyword evidence="3" id="KW-0732">Signal</keyword>
<proteinExistence type="predicted"/>
<dbReference type="SMART" id="SM00028">
    <property type="entry name" value="TPR"/>
    <property type="match status" value="3"/>
</dbReference>
<gene>
    <name evidence="5" type="ORF">SAMN05216386_2060</name>
</gene>
<dbReference type="RefSeq" id="WP_074797120.1">
    <property type="nucleotide sequence ID" value="NZ_FOVJ01000004.1"/>
</dbReference>
<dbReference type="Pfam" id="PF01476">
    <property type="entry name" value="LysM"/>
    <property type="match status" value="1"/>
</dbReference>
<name>A0A1I5CLW1_9PROT</name>
<sequence length="371" mass="41011">MRPLSAYHAVLLCAGLSGCALAPVLQPAPPPVEPESAPVPVVIVPQGTAKELFRQGVDALQHGEGQKARPLLEQVLVLEPNHKYASSLLSQIDADPVEMLGKEYFSYEVQQGETLSLIARRFLGDPFKFYILARYNDIIMSDDLEAGRSIKVPGKKPPPDRMPSPVEQPAAPETSNLRLSEAKALYAKGRFADSARILEQLRMEGEASGEVDDLLATVYAGHAKKMTDSGQFAAAKKLLSKASSTYPADERLKRQLEQTEASGDAEQAYREGNQWVNDGDLAKAYTAYARTLKLEPEHARAKAALKKIKPQVVETYYADSVRARRRQNFSEALDSLDKLLEIEPNHELAKANRAEIRAILDREEQSRNPRP</sequence>
<evidence type="ECO:0000256" key="1">
    <source>
        <dbReference type="PROSITE-ProRule" id="PRU00339"/>
    </source>
</evidence>
<dbReference type="PROSITE" id="PS50005">
    <property type="entry name" value="TPR"/>
    <property type="match status" value="2"/>
</dbReference>
<evidence type="ECO:0000313" key="6">
    <source>
        <dbReference type="Proteomes" id="UP000183107"/>
    </source>
</evidence>
<dbReference type="InterPro" id="IPR018392">
    <property type="entry name" value="LysM"/>
</dbReference>
<keyword evidence="6" id="KW-1185">Reference proteome</keyword>
<evidence type="ECO:0000256" key="3">
    <source>
        <dbReference type="SAM" id="SignalP"/>
    </source>
</evidence>
<feature type="signal peptide" evidence="3">
    <location>
        <begin position="1"/>
        <end position="22"/>
    </location>
</feature>
<keyword evidence="1" id="KW-0802">TPR repeat</keyword>
<organism evidence="5 6">
    <name type="scientific">Nitrosospira briensis</name>
    <dbReference type="NCBI Taxonomy" id="35799"/>
    <lineage>
        <taxon>Bacteria</taxon>
        <taxon>Pseudomonadati</taxon>
        <taxon>Pseudomonadota</taxon>
        <taxon>Betaproteobacteria</taxon>
        <taxon>Nitrosomonadales</taxon>
        <taxon>Nitrosomonadaceae</taxon>
        <taxon>Nitrosospira</taxon>
    </lineage>
</organism>
<evidence type="ECO:0000259" key="4">
    <source>
        <dbReference type="PROSITE" id="PS51782"/>
    </source>
</evidence>
<feature type="region of interest" description="Disordered" evidence="2">
    <location>
        <begin position="148"/>
        <end position="174"/>
    </location>
</feature>
<feature type="repeat" description="TPR" evidence="1">
    <location>
        <begin position="313"/>
        <end position="346"/>
    </location>
</feature>
<feature type="chain" id="PRO_5010187638" description="LysM domain-containing protein" evidence="3">
    <location>
        <begin position="23"/>
        <end position="371"/>
    </location>
</feature>
<dbReference type="CDD" id="cd00118">
    <property type="entry name" value="LysM"/>
    <property type="match status" value="1"/>
</dbReference>
<dbReference type="Proteomes" id="UP000183107">
    <property type="component" value="Unassembled WGS sequence"/>
</dbReference>
<dbReference type="AlphaFoldDB" id="A0A1I5CLW1"/>
<dbReference type="InterPro" id="IPR019734">
    <property type="entry name" value="TPR_rpt"/>
</dbReference>
<dbReference type="PROSITE" id="PS51782">
    <property type="entry name" value="LYSM"/>
    <property type="match status" value="1"/>
</dbReference>
<evidence type="ECO:0000256" key="2">
    <source>
        <dbReference type="SAM" id="MobiDB-lite"/>
    </source>
</evidence>
<evidence type="ECO:0000313" key="5">
    <source>
        <dbReference type="EMBL" id="SFN88015.1"/>
    </source>
</evidence>